<evidence type="ECO:0000256" key="1">
    <source>
        <dbReference type="ARBA" id="ARBA00009013"/>
    </source>
</evidence>
<dbReference type="STRING" id="474960.SAMN05216180_2535"/>
<dbReference type="OrthoDB" id="9796601at2"/>
<dbReference type="InterPro" id="IPR002645">
    <property type="entry name" value="STAS_dom"/>
</dbReference>
<evidence type="ECO:0000313" key="5">
    <source>
        <dbReference type="Proteomes" id="UP000199158"/>
    </source>
</evidence>
<organism evidence="4 5">
    <name type="scientific">Hydrogenoanaerobacterium saccharovorans</name>
    <dbReference type="NCBI Taxonomy" id="474960"/>
    <lineage>
        <taxon>Bacteria</taxon>
        <taxon>Bacillati</taxon>
        <taxon>Bacillota</taxon>
        <taxon>Clostridia</taxon>
        <taxon>Eubacteriales</taxon>
        <taxon>Oscillospiraceae</taxon>
        <taxon>Hydrogenoanaerobacterium</taxon>
    </lineage>
</organism>
<dbReference type="PANTHER" id="PTHR33495">
    <property type="entry name" value="ANTI-SIGMA FACTOR ANTAGONIST TM_1081-RELATED-RELATED"/>
    <property type="match status" value="1"/>
</dbReference>
<dbReference type="InterPro" id="IPR003658">
    <property type="entry name" value="Anti-sigma_ant"/>
</dbReference>
<dbReference type="InterPro" id="IPR036513">
    <property type="entry name" value="STAS_dom_sf"/>
</dbReference>
<evidence type="ECO:0000259" key="3">
    <source>
        <dbReference type="PROSITE" id="PS50801"/>
    </source>
</evidence>
<gene>
    <name evidence="4" type="ORF">SAMN05216180_2535</name>
</gene>
<comment type="similarity">
    <text evidence="1 2">Belongs to the anti-sigma-factor antagonist family.</text>
</comment>
<evidence type="ECO:0000313" key="4">
    <source>
        <dbReference type="EMBL" id="SEN02677.1"/>
    </source>
</evidence>
<name>A0A1H8D861_9FIRM</name>
<dbReference type="PANTHER" id="PTHR33495:SF2">
    <property type="entry name" value="ANTI-SIGMA FACTOR ANTAGONIST TM_1081-RELATED"/>
    <property type="match status" value="1"/>
</dbReference>
<sequence>MAINIETDDGVVEVYLTGEIDHHSAGELRDEIDAAIGRISPTKVILDFRGVTFMDSSGIGLVMGRYKLIEGTGCTLELRGLSSPIKRVMRLAGLDRIAVMDGGTKK</sequence>
<dbReference type="GO" id="GO:0043856">
    <property type="term" value="F:anti-sigma factor antagonist activity"/>
    <property type="evidence" value="ECO:0007669"/>
    <property type="project" value="InterPro"/>
</dbReference>
<dbReference type="Proteomes" id="UP000199158">
    <property type="component" value="Unassembled WGS sequence"/>
</dbReference>
<dbReference type="SUPFAM" id="SSF52091">
    <property type="entry name" value="SpoIIaa-like"/>
    <property type="match status" value="1"/>
</dbReference>
<dbReference type="NCBIfam" id="TIGR00377">
    <property type="entry name" value="ant_ant_sig"/>
    <property type="match status" value="1"/>
</dbReference>
<dbReference type="RefSeq" id="WP_092755777.1">
    <property type="nucleotide sequence ID" value="NZ_FOCG01000002.1"/>
</dbReference>
<keyword evidence="5" id="KW-1185">Reference proteome</keyword>
<dbReference type="AlphaFoldDB" id="A0A1H8D861"/>
<dbReference type="CDD" id="cd07043">
    <property type="entry name" value="STAS_anti-anti-sigma_factors"/>
    <property type="match status" value="1"/>
</dbReference>
<dbReference type="Gene3D" id="3.30.750.24">
    <property type="entry name" value="STAS domain"/>
    <property type="match status" value="1"/>
</dbReference>
<feature type="domain" description="STAS" evidence="3">
    <location>
        <begin position="1"/>
        <end position="106"/>
    </location>
</feature>
<reference evidence="4 5" key="1">
    <citation type="submission" date="2016-10" db="EMBL/GenBank/DDBJ databases">
        <authorList>
            <person name="de Groot N.N."/>
        </authorList>
    </citation>
    <scope>NUCLEOTIDE SEQUENCE [LARGE SCALE GENOMIC DNA]</scope>
    <source>
        <strain evidence="4 5">CGMCC 1.5070</strain>
    </source>
</reference>
<evidence type="ECO:0000256" key="2">
    <source>
        <dbReference type="RuleBase" id="RU003749"/>
    </source>
</evidence>
<proteinExistence type="inferred from homology"/>
<dbReference type="PROSITE" id="PS50801">
    <property type="entry name" value="STAS"/>
    <property type="match status" value="1"/>
</dbReference>
<dbReference type="Pfam" id="PF01740">
    <property type="entry name" value="STAS"/>
    <property type="match status" value="1"/>
</dbReference>
<dbReference type="EMBL" id="FOCG01000002">
    <property type="protein sequence ID" value="SEN02677.1"/>
    <property type="molecule type" value="Genomic_DNA"/>
</dbReference>
<accession>A0A1H8D861</accession>
<protein>
    <recommendedName>
        <fullName evidence="2">Anti-sigma factor antagonist</fullName>
    </recommendedName>
</protein>